<evidence type="ECO:0000313" key="5">
    <source>
        <dbReference type="Proteomes" id="UP000481858"/>
    </source>
</evidence>
<dbReference type="PANTHER" id="PTHR10366">
    <property type="entry name" value="NAD DEPENDENT EPIMERASE/DEHYDRATASE"/>
    <property type="match status" value="1"/>
</dbReference>
<dbReference type="Proteomes" id="UP000481858">
    <property type="component" value="Unassembled WGS sequence"/>
</dbReference>
<gene>
    <name evidence="4" type="ORF">GQX73_g1150</name>
</gene>
<sequence length="356" mass="37878">MTSSRRRVLITGANGYIAAQTIARFLDAGWVVRGTVRDLNSRSTRELAAHLAAEQAAGDFELVVVPDIKAPGAFDEAVRGVQAIAHLATPVVFDSGDVEYIVGTAIQGTLSILESALKAASAPGEGEGLKSFVLMSSTSAVRTTVPGPRTFTEEDWNTKAEADVKEAGDQAFGHVIYAASKVASEKAFWEWMKGKEPPFAATSLNPCWVAGPPLYLPSSPGDVAETNSFIWKVFSGQDFPDGPAGYGTHVDVRDVARMTEWAASNPEIAGGERFIVGGNGNVGAPQAAADILRKAYPDRQDIIKKGTPGEGYRPGYVIDPEAVNINSSKAVKATGQDWIPYDKMVLDAAKLFEGFL</sequence>
<keyword evidence="1" id="KW-0560">Oxidoreductase</keyword>
<reference evidence="4 5" key="1">
    <citation type="submission" date="2019-12" db="EMBL/GenBank/DDBJ databases">
        <title>Draft genome sequence of the ascomycete Xylaria multiplex DSM 110363.</title>
        <authorList>
            <person name="Buettner E."/>
            <person name="Kellner H."/>
        </authorList>
    </citation>
    <scope>NUCLEOTIDE SEQUENCE [LARGE SCALE GENOMIC DNA]</scope>
    <source>
        <strain evidence="4 5">DSM 110363</strain>
    </source>
</reference>
<comment type="similarity">
    <text evidence="2">Belongs to the NAD(P)-dependent epimerase/dehydratase family. Dihydroflavonol-4-reductase subfamily.</text>
</comment>
<dbReference type="OrthoDB" id="2735536at2759"/>
<evidence type="ECO:0000259" key="3">
    <source>
        <dbReference type="Pfam" id="PF01370"/>
    </source>
</evidence>
<dbReference type="PANTHER" id="PTHR10366:SF564">
    <property type="entry name" value="STEROL-4-ALPHA-CARBOXYLATE 3-DEHYDROGENASE, DECARBOXYLATING"/>
    <property type="match status" value="1"/>
</dbReference>
<protein>
    <recommendedName>
        <fullName evidence="3">NAD-dependent epimerase/dehydratase domain-containing protein</fullName>
    </recommendedName>
</protein>
<dbReference type="InterPro" id="IPR036291">
    <property type="entry name" value="NAD(P)-bd_dom_sf"/>
</dbReference>
<evidence type="ECO:0000313" key="4">
    <source>
        <dbReference type="EMBL" id="KAF2972449.1"/>
    </source>
</evidence>
<feature type="domain" description="NAD-dependent epimerase/dehydratase" evidence="3">
    <location>
        <begin position="8"/>
        <end position="277"/>
    </location>
</feature>
<evidence type="ECO:0000256" key="1">
    <source>
        <dbReference type="ARBA" id="ARBA00023002"/>
    </source>
</evidence>
<dbReference type="Pfam" id="PF01370">
    <property type="entry name" value="Epimerase"/>
    <property type="match status" value="1"/>
</dbReference>
<organism evidence="4 5">
    <name type="scientific">Xylaria multiplex</name>
    <dbReference type="NCBI Taxonomy" id="323545"/>
    <lineage>
        <taxon>Eukaryota</taxon>
        <taxon>Fungi</taxon>
        <taxon>Dikarya</taxon>
        <taxon>Ascomycota</taxon>
        <taxon>Pezizomycotina</taxon>
        <taxon>Sordariomycetes</taxon>
        <taxon>Xylariomycetidae</taxon>
        <taxon>Xylariales</taxon>
        <taxon>Xylariaceae</taxon>
        <taxon>Xylaria</taxon>
    </lineage>
</organism>
<name>A0A7C8IU80_9PEZI</name>
<comment type="caution">
    <text evidence="4">The sequence shown here is derived from an EMBL/GenBank/DDBJ whole genome shotgun (WGS) entry which is preliminary data.</text>
</comment>
<dbReference type="InterPro" id="IPR001509">
    <property type="entry name" value="Epimerase_deHydtase"/>
</dbReference>
<dbReference type="SUPFAM" id="SSF51735">
    <property type="entry name" value="NAD(P)-binding Rossmann-fold domains"/>
    <property type="match status" value="1"/>
</dbReference>
<dbReference type="Gene3D" id="3.40.50.720">
    <property type="entry name" value="NAD(P)-binding Rossmann-like Domain"/>
    <property type="match status" value="1"/>
</dbReference>
<dbReference type="GO" id="GO:0016616">
    <property type="term" value="F:oxidoreductase activity, acting on the CH-OH group of donors, NAD or NADP as acceptor"/>
    <property type="evidence" value="ECO:0007669"/>
    <property type="project" value="TreeGrafter"/>
</dbReference>
<dbReference type="InterPro" id="IPR050425">
    <property type="entry name" value="NAD(P)_dehydrat-like"/>
</dbReference>
<dbReference type="AlphaFoldDB" id="A0A7C8IU80"/>
<accession>A0A7C8IU80</accession>
<dbReference type="EMBL" id="WUBL01000006">
    <property type="protein sequence ID" value="KAF2972449.1"/>
    <property type="molecule type" value="Genomic_DNA"/>
</dbReference>
<dbReference type="InParanoid" id="A0A7C8IU80"/>
<proteinExistence type="inferred from homology"/>
<keyword evidence="5" id="KW-1185">Reference proteome</keyword>
<evidence type="ECO:0000256" key="2">
    <source>
        <dbReference type="ARBA" id="ARBA00023445"/>
    </source>
</evidence>